<keyword evidence="4" id="KW-1185">Reference proteome</keyword>
<evidence type="ECO:0000259" key="2">
    <source>
        <dbReference type="PROSITE" id="PS50042"/>
    </source>
</evidence>
<feature type="compositionally biased region" description="Polar residues" evidence="1">
    <location>
        <begin position="246"/>
        <end position="265"/>
    </location>
</feature>
<dbReference type="PROSITE" id="PS50042">
    <property type="entry name" value="CNMP_BINDING_3"/>
    <property type="match status" value="1"/>
</dbReference>
<protein>
    <recommendedName>
        <fullName evidence="2">Cyclic nucleotide-binding domain-containing protein</fullName>
    </recommendedName>
</protein>
<sequence>MYFVIKGHLNMHSRLVLDRPVGLRSGGYFGERGLLGCSVSAYTVHTVRACDLLSLSSEAFAQVLQEHPFSRLALKVCDCAYKYLKGQHLASCSRNDMEEHWGEALLLALQAVRTKTQPAPVSSPALTEKPVEVTASSTEVTAISSFQTETAAPPDDTAARSTRSFQRISSMKHPVIDENAPAVVHSTHSEFEDLAAHLSTMSKALDTAHGCFEAFAPLLDIMLSTDPLEWNASFNAPSVPSPANEIESSGQTTYSRWNSPFTSAQ</sequence>
<dbReference type="RefSeq" id="XP_009527476.1">
    <property type="nucleotide sequence ID" value="XM_009529181.1"/>
</dbReference>
<evidence type="ECO:0000313" key="3">
    <source>
        <dbReference type="EMBL" id="EGZ18418.1"/>
    </source>
</evidence>
<dbReference type="InterPro" id="IPR000595">
    <property type="entry name" value="cNMP-bd_dom"/>
</dbReference>
<reference evidence="3 4" key="1">
    <citation type="journal article" date="2006" name="Science">
        <title>Phytophthora genome sequences uncover evolutionary origins and mechanisms of pathogenesis.</title>
        <authorList>
            <person name="Tyler B.M."/>
            <person name="Tripathy S."/>
            <person name="Zhang X."/>
            <person name="Dehal P."/>
            <person name="Jiang R.H."/>
            <person name="Aerts A."/>
            <person name="Arredondo F.D."/>
            <person name="Baxter L."/>
            <person name="Bensasson D."/>
            <person name="Beynon J.L."/>
            <person name="Chapman J."/>
            <person name="Damasceno C.M."/>
            <person name="Dorrance A.E."/>
            <person name="Dou D."/>
            <person name="Dickerman A.W."/>
            <person name="Dubchak I.L."/>
            <person name="Garbelotto M."/>
            <person name="Gijzen M."/>
            <person name="Gordon S.G."/>
            <person name="Govers F."/>
            <person name="Grunwald N.J."/>
            <person name="Huang W."/>
            <person name="Ivors K.L."/>
            <person name="Jones R.W."/>
            <person name="Kamoun S."/>
            <person name="Krampis K."/>
            <person name="Lamour K.H."/>
            <person name="Lee M.K."/>
            <person name="McDonald W.H."/>
            <person name="Medina M."/>
            <person name="Meijer H.J."/>
            <person name="Nordberg E.K."/>
            <person name="Maclean D.J."/>
            <person name="Ospina-Giraldo M.D."/>
            <person name="Morris P.F."/>
            <person name="Phuntumart V."/>
            <person name="Putnam N.H."/>
            <person name="Rash S."/>
            <person name="Rose J.K."/>
            <person name="Sakihama Y."/>
            <person name="Salamov A.A."/>
            <person name="Savidor A."/>
            <person name="Scheuring C.F."/>
            <person name="Smith B.M."/>
            <person name="Sobral B.W."/>
            <person name="Terry A."/>
            <person name="Torto-Alalibo T.A."/>
            <person name="Win J."/>
            <person name="Xu Z."/>
            <person name="Zhang H."/>
            <person name="Grigoriev I.V."/>
            <person name="Rokhsar D.S."/>
            <person name="Boore J.L."/>
        </authorList>
    </citation>
    <scope>NUCLEOTIDE SEQUENCE [LARGE SCALE GENOMIC DNA]</scope>
    <source>
        <strain evidence="3 4">P6497</strain>
    </source>
</reference>
<evidence type="ECO:0000313" key="4">
    <source>
        <dbReference type="Proteomes" id="UP000002640"/>
    </source>
</evidence>
<dbReference type="AlphaFoldDB" id="G4ZEF3"/>
<dbReference type="InParanoid" id="G4ZEF3"/>
<accession>G4ZEF3</accession>
<feature type="domain" description="Cyclic nucleotide-binding" evidence="2">
    <location>
        <begin position="1"/>
        <end position="64"/>
    </location>
</feature>
<dbReference type="InterPro" id="IPR014710">
    <property type="entry name" value="RmlC-like_jellyroll"/>
</dbReference>
<dbReference type="SUPFAM" id="SSF51206">
    <property type="entry name" value="cAMP-binding domain-like"/>
    <property type="match status" value="1"/>
</dbReference>
<organism evidence="3 4">
    <name type="scientific">Phytophthora sojae (strain P6497)</name>
    <name type="common">Soybean stem and root rot agent</name>
    <name type="synonym">Phytophthora megasperma f. sp. glycines</name>
    <dbReference type="NCBI Taxonomy" id="1094619"/>
    <lineage>
        <taxon>Eukaryota</taxon>
        <taxon>Sar</taxon>
        <taxon>Stramenopiles</taxon>
        <taxon>Oomycota</taxon>
        <taxon>Peronosporomycetes</taxon>
        <taxon>Peronosporales</taxon>
        <taxon>Peronosporaceae</taxon>
        <taxon>Phytophthora</taxon>
    </lineage>
</organism>
<gene>
    <name evidence="3" type="ORF">PHYSODRAFT_332213</name>
</gene>
<dbReference type="Pfam" id="PF00027">
    <property type="entry name" value="cNMP_binding"/>
    <property type="match status" value="1"/>
</dbReference>
<dbReference type="Proteomes" id="UP000002640">
    <property type="component" value="Unassembled WGS sequence"/>
</dbReference>
<dbReference type="EMBL" id="JH159154">
    <property type="protein sequence ID" value="EGZ18418.1"/>
    <property type="molecule type" value="Genomic_DNA"/>
</dbReference>
<dbReference type="Gene3D" id="2.60.120.10">
    <property type="entry name" value="Jelly Rolls"/>
    <property type="match status" value="1"/>
</dbReference>
<dbReference type="InterPro" id="IPR018490">
    <property type="entry name" value="cNMP-bd_dom_sf"/>
</dbReference>
<dbReference type="SMR" id="G4ZEF3"/>
<dbReference type="KEGG" id="psoj:PHYSODRAFT_332213"/>
<dbReference type="CDD" id="cd00038">
    <property type="entry name" value="CAP_ED"/>
    <property type="match status" value="1"/>
</dbReference>
<evidence type="ECO:0000256" key="1">
    <source>
        <dbReference type="SAM" id="MobiDB-lite"/>
    </source>
</evidence>
<dbReference type="GeneID" id="20646408"/>
<feature type="region of interest" description="Disordered" evidence="1">
    <location>
        <begin position="237"/>
        <end position="265"/>
    </location>
</feature>
<proteinExistence type="predicted"/>
<name>G4ZEF3_PHYSP</name>